<dbReference type="AlphaFoldDB" id="A0A0D1KU98"/>
<dbReference type="PATRIC" id="fig|1423.173.peg.3780"/>
<dbReference type="RefSeq" id="WP_167562335.1">
    <property type="nucleotide sequence ID" value="NC_013537.1"/>
</dbReference>
<sequence length="47" mass="4971">MKKRTVLITTAILGLLLVSGGHDFGTKENGYFGISKDFQTAENGALG</sequence>
<dbReference type="EMBL" id="JXBC01000009">
    <property type="protein sequence ID" value="KIU09812.1"/>
    <property type="molecule type" value="Genomic_DNA"/>
</dbReference>
<gene>
    <name evidence="1" type="ORF">SC09_contig12orf00010</name>
</gene>
<evidence type="ECO:0000313" key="1">
    <source>
        <dbReference type="EMBL" id="KIU09812.1"/>
    </source>
</evidence>
<comment type="caution">
    <text evidence="1">The sequence shown here is derived from an EMBL/GenBank/DDBJ whole genome shotgun (WGS) entry which is preliminary data.</text>
</comment>
<name>A0A0D1KU98_BACIU</name>
<accession>A0A0D1KU98</accession>
<evidence type="ECO:0000313" key="2">
    <source>
        <dbReference type="Proteomes" id="UP000032247"/>
    </source>
</evidence>
<proteinExistence type="predicted"/>
<protein>
    <submittedName>
        <fullName evidence="1">Uncharacterized protein</fullName>
    </submittedName>
</protein>
<organism evidence="1 2">
    <name type="scientific">Bacillus subtilis</name>
    <dbReference type="NCBI Taxonomy" id="1423"/>
    <lineage>
        <taxon>Bacteria</taxon>
        <taxon>Bacillati</taxon>
        <taxon>Bacillota</taxon>
        <taxon>Bacilli</taxon>
        <taxon>Bacillales</taxon>
        <taxon>Bacillaceae</taxon>
        <taxon>Bacillus</taxon>
    </lineage>
</organism>
<dbReference type="Proteomes" id="UP000032247">
    <property type="component" value="Unassembled WGS sequence"/>
</dbReference>
<reference evidence="1 2" key="1">
    <citation type="submission" date="2014-12" db="EMBL/GenBank/DDBJ databases">
        <title>Comparative genome analysis of Bacillus coagulans HM-08, Clostridium butyricum HM-68, Bacillus subtilis HM-66 and Bacillus licheniformis BL-09.</title>
        <authorList>
            <person name="Zhang H."/>
        </authorList>
    </citation>
    <scope>NUCLEOTIDE SEQUENCE [LARGE SCALE GENOMIC DNA]</scope>
    <source>
        <strain evidence="1 2">HM-66</strain>
    </source>
</reference>